<evidence type="ECO:0000256" key="1">
    <source>
        <dbReference type="ARBA" id="ARBA00009379"/>
    </source>
</evidence>
<proteinExistence type="inferred from homology"/>
<evidence type="ECO:0000256" key="6">
    <source>
        <dbReference type="ARBA" id="ARBA00023048"/>
    </source>
</evidence>
<comment type="similarity">
    <text evidence="1 7">Belongs to the type A lantibiotic family.</text>
</comment>
<evidence type="ECO:0000256" key="5">
    <source>
        <dbReference type="ARBA" id="ARBA00023022"/>
    </source>
</evidence>
<dbReference type="Pfam" id="PF04604">
    <property type="entry name" value="L_biotic_typeA"/>
    <property type="match status" value="1"/>
</dbReference>
<gene>
    <name evidence="8" type="ORF">ERJ70_03680</name>
</gene>
<accession>A0ABX7VVU9</accession>
<evidence type="ECO:0000256" key="3">
    <source>
        <dbReference type="ARBA" id="ARBA00022784"/>
    </source>
</evidence>
<evidence type="ECO:0000256" key="7">
    <source>
        <dbReference type="RuleBase" id="RU362078"/>
    </source>
</evidence>
<dbReference type="RefSeq" id="WP_209367238.1">
    <property type="nucleotide sequence ID" value="NZ_CP046956.1"/>
</dbReference>
<sequence>MKENKALEAIQDISDEELADIVGADGAISTVSHECHMNTWQFIFTCCF</sequence>
<keyword evidence="4 7" id="KW-0425">Lantibiotic</keyword>
<evidence type="ECO:0000256" key="2">
    <source>
        <dbReference type="ARBA" id="ARBA00022529"/>
    </source>
</evidence>
<name>A0ABX7VVU9_9BACI</name>
<dbReference type="EMBL" id="CP046956">
    <property type="protein sequence ID" value="QTM98472.1"/>
    <property type="molecule type" value="Genomic_DNA"/>
</dbReference>
<evidence type="ECO:0000256" key="4">
    <source>
        <dbReference type="ARBA" id="ARBA00022789"/>
    </source>
</evidence>
<dbReference type="NCBIfam" id="NF040664">
    <property type="entry name" value="HEC_x9_TCC_lant"/>
    <property type="match status" value="1"/>
</dbReference>
<evidence type="ECO:0000313" key="9">
    <source>
        <dbReference type="Proteomes" id="UP000665043"/>
    </source>
</evidence>
<comment type="function">
    <text evidence="7">Lanthionine-containing peptide antibiotic (lantibiotic) active on Gram-positive bacteria. The bactericidal activity of lantibiotics is based on depolarization of energized bacterial cytoplasmic membranes, initiated by the formation of aqueous transmembrane pores.</text>
</comment>
<dbReference type="InterPro" id="IPR007682">
    <property type="entry name" value="Lantibiotic_typ-A_Lactobact"/>
</dbReference>
<evidence type="ECO:0000313" key="8">
    <source>
        <dbReference type="EMBL" id="QTM98472.1"/>
    </source>
</evidence>
<reference evidence="8 9" key="1">
    <citation type="submission" date="2019-12" db="EMBL/GenBank/DDBJ databases">
        <title>The whole genome sequencing of a strain isolated from a Mars analog, Dalangtan Playa.</title>
        <authorList>
            <person name="Huang T."/>
        </authorList>
    </citation>
    <scope>NUCLEOTIDE SEQUENCE [LARGE SCALE GENOMIC DNA]</scope>
    <source>
        <strain evidence="8 9">DP4-553-S</strain>
    </source>
</reference>
<keyword evidence="2 7" id="KW-0929">Antimicrobial</keyword>
<comment type="PTM">
    <text evidence="7">Maturation of lantibiotics involves the enzymatic conversion of Thr, and Ser into dehydrated AA and the formation of thioether bonds with cysteine. This is followed by membrane translocation and cleavage of the modified precursor.</text>
</comment>
<keyword evidence="6 7" id="KW-0078">Bacteriocin</keyword>
<keyword evidence="9" id="KW-1185">Reference proteome</keyword>
<keyword evidence="5 7" id="KW-0044">Antibiotic</keyword>
<dbReference type="Proteomes" id="UP000665043">
    <property type="component" value="Chromosome"/>
</dbReference>
<organism evidence="8 9">
    <name type="scientific">Sediminibacillus dalangtanensis</name>
    <dbReference type="NCBI Taxonomy" id="2729421"/>
    <lineage>
        <taxon>Bacteria</taxon>
        <taxon>Bacillati</taxon>
        <taxon>Bacillota</taxon>
        <taxon>Bacilli</taxon>
        <taxon>Bacillales</taxon>
        <taxon>Bacillaceae</taxon>
        <taxon>Sediminibacillus</taxon>
    </lineage>
</organism>
<keyword evidence="3" id="KW-0883">Thioether bond</keyword>
<protein>
    <recommendedName>
        <fullName evidence="7">Lantibiotic</fullName>
    </recommendedName>
</protein>